<gene>
    <name evidence="2" type="ORF">HGQ17_05330</name>
</gene>
<feature type="domain" description="Inosine/uridine-preferring nucleoside hydrolase" evidence="1">
    <location>
        <begin position="152"/>
        <end position="247"/>
    </location>
</feature>
<accession>A0A7X8TIL6</accession>
<dbReference type="EMBL" id="JABAHY010000003">
    <property type="protein sequence ID" value="NLS09438.1"/>
    <property type="molecule type" value="Genomic_DNA"/>
</dbReference>
<dbReference type="Gene3D" id="3.40.190.10">
    <property type="entry name" value="Periplasmic binding protein-like II"/>
    <property type="match status" value="1"/>
</dbReference>
<dbReference type="Pfam" id="PF01156">
    <property type="entry name" value="IU_nuc_hydro"/>
    <property type="match status" value="1"/>
</dbReference>
<dbReference type="SUPFAM" id="SSF53850">
    <property type="entry name" value="Periplasmic binding protein-like II"/>
    <property type="match status" value="1"/>
</dbReference>
<keyword evidence="3" id="KW-1185">Reference proteome</keyword>
<dbReference type="InterPro" id="IPR050490">
    <property type="entry name" value="Bact_solute-bd_prot1"/>
</dbReference>
<comment type="caution">
    <text evidence="2">The sequence shown here is derived from an EMBL/GenBank/DDBJ whole genome shotgun (WGS) entry which is preliminary data.</text>
</comment>
<proteinExistence type="predicted"/>
<dbReference type="AlphaFoldDB" id="A0A7X8TIL6"/>
<name>A0A7X8TIL6_9MICC</name>
<dbReference type="SUPFAM" id="SSF53590">
    <property type="entry name" value="Nucleoside hydrolase"/>
    <property type="match status" value="1"/>
</dbReference>
<evidence type="ECO:0000259" key="1">
    <source>
        <dbReference type="Pfam" id="PF01156"/>
    </source>
</evidence>
<dbReference type="InterPro" id="IPR036452">
    <property type="entry name" value="Ribo_hydro-like"/>
</dbReference>
<dbReference type="Proteomes" id="UP000523139">
    <property type="component" value="Unassembled WGS sequence"/>
</dbReference>
<sequence length="247" mass="26341">MVVLYYNEELLEAAGVEPPSKSPDDRWTWEELREAAEATQDAGATYGFQIFRVSQIFQMQPLAESLGGGSGMNTETDPHEPDLTNDGWVESMEFFQELHEDGISPRGVAVVVISFLVPFDAVAVPLATQFREFGLANSYTGLVLPGVGHGLVTTVYGDTTTRAKVAARVLEMLGEADVPVAAGEASPLSGSEVFWAGHEGQGYGDLSEIGLPGSRDSALELIGHSLDRFGSDLVIAAIGPLTNVRLA</sequence>
<dbReference type="PANTHER" id="PTHR43649">
    <property type="entry name" value="ARABINOSE-BINDING PROTEIN-RELATED"/>
    <property type="match status" value="1"/>
</dbReference>
<reference evidence="2 3" key="1">
    <citation type="submission" date="2020-04" db="EMBL/GenBank/DDBJ databases">
        <title>Nesterenkonia sp. nov., isolated from marine sediment.</title>
        <authorList>
            <person name="Zhang G."/>
        </authorList>
    </citation>
    <scope>NUCLEOTIDE SEQUENCE [LARGE SCALE GENOMIC DNA]</scope>
    <source>
        <strain evidence="2 3">MY13</strain>
    </source>
</reference>
<dbReference type="PANTHER" id="PTHR43649:SF30">
    <property type="entry name" value="ABC TRANSPORTER SUBSTRATE-BINDING PROTEIN"/>
    <property type="match status" value="1"/>
</dbReference>
<dbReference type="InterPro" id="IPR001910">
    <property type="entry name" value="Inosine/uridine_hydrolase_dom"/>
</dbReference>
<evidence type="ECO:0000313" key="2">
    <source>
        <dbReference type="EMBL" id="NLS09438.1"/>
    </source>
</evidence>
<dbReference type="Gene3D" id="3.90.245.10">
    <property type="entry name" value="Ribonucleoside hydrolase-like"/>
    <property type="match status" value="1"/>
</dbReference>
<dbReference type="GO" id="GO:0016799">
    <property type="term" value="F:hydrolase activity, hydrolyzing N-glycosyl compounds"/>
    <property type="evidence" value="ECO:0007669"/>
    <property type="project" value="InterPro"/>
</dbReference>
<evidence type="ECO:0000313" key="3">
    <source>
        <dbReference type="Proteomes" id="UP000523139"/>
    </source>
</evidence>
<organism evidence="2 3">
    <name type="scientific">Nesterenkonia sedimenti</name>
    <dbReference type="NCBI Taxonomy" id="1463632"/>
    <lineage>
        <taxon>Bacteria</taxon>
        <taxon>Bacillati</taxon>
        <taxon>Actinomycetota</taxon>
        <taxon>Actinomycetes</taxon>
        <taxon>Micrococcales</taxon>
        <taxon>Micrococcaceae</taxon>
        <taxon>Nesterenkonia</taxon>
    </lineage>
</organism>
<protein>
    <submittedName>
        <fullName evidence="2">Extracellular solute-binding protein</fullName>
    </submittedName>
</protein>